<evidence type="ECO:0000313" key="2">
    <source>
        <dbReference type="Proteomes" id="UP000177122"/>
    </source>
</evidence>
<dbReference type="AlphaFoldDB" id="A0A1G2CZ36"/>
<comment type="caution">
    <text evidence="1">The sequence shown here is derived from an EMBL/GenBank/DDBJ whole genome shotgun (WGS) entry which is preliminary data.</text>
</comment>
<organism evidence="1 2">
    <name type="scientific">Candidatus Lloydbacteria bacterium RIFCSPHIGHO2_01_FULL_49_22</name>
    <dbReference type="NCBI Taxonomy" id="1798658"/>
    <lineage>
        <taxon>Bacteria</taxon>
        <taxon>Candidatus Lloydiibacteriota</taxon>
    </lineage>
</organism>
<proteinExistence type="predicted"/>
<dbReference type="EMBL" id="MHLI01000006">
    <property type="protein sequence ID" value="OGZ05940.1"/>
    <property type="molecule type" value="Genomic_DNA"/>
</dbReference>
<gene>
    <name evidence="1" type="ORF">A2845_04020</name>
</gene>
<accession>A0A1G2CZ36</accession>
<evidence type="ECO:0008006" key="3">
    <source>
        <dbReference type="Google" id="ProtNLM"/>
    </source>
</evidence>
<evidence type="ECO:0000313" key="1">
    <source>
        <dbReference type="EMBL" id="OGZ05940.1"/>
    </source>
</evidence>
<reference evidence="1 2" key="1">
    <citation type="journal article" date="2016" name="Nat. Commun.">
        <title>Thousands of microbial genomes shed light on interconnected biogeochemical processes in an aquifer system.</title>
        <authorList>
            <person name="Anantharaman K."/>
            <person name="Brown C.T."/>
            <person name="Hug L.A."/>
            <person name="Sharon I."/>
            <person name="Castelle C.J."/>
            <person name="Probst A.J."/>
            <person name="Thomas B.C."/>
            <person name="Singh A."/>
            <person name="Wilkins M.J."/>
            <person name="Karaoz U."/>
            <person name="Brodie E.L."/>
            <person name="Williams K.H."/>
            <person name="Hubbard S.S."/>
            <person name="Banfield J.F."/>
        </authorList>
    </citation>
    <scope>NUCLEOTIDE SEQUENCE [LARGE SCALE GENOMIC DNA]</scope>
</reference>
<name>A0A1G2CZ36_9BACT</name>
<sequence length="158" mass="17362">MKYLTTALVLTTTLIAAGCTDSGYKSSMEPLPPIGTNGLFPNTILTNTVNANDILSGKDTTPSLCWVTYLTPIVSVHNNKNGTLARAMLEENAKEDQHYLVAHRTDSTKFGLCTKGAIIEMEPRELASSVRVLFAHQEQRAADRAAEKDIRKILEQKK</sequence>
<protein>
    <recommendedName>
        <fullName evidence="3">Lipoprotein</fullName>
    </recommendedName>
</protein>
<dbReference type="Proteomes" id="UP000177122">
    <property type="component" value="Unassembled WGS sequence"/>
</dbReference>
<dbReference type="PROSITE" id="PS51257">
    <property type="entry name" value="PROKAR_LIPOPROTEIN"/>
    <property type="match status" value="1"/>
</dbReference>